<protein>
    <submittedName>
        <fullName evidence="10">Dolichyl-phosphate-mannose-protein mannosyltransferase</fullName>
    </submittedName>
</protein>
<evidence type="ECO:0000256" key="8">
    <source>
        <dbReference type="SAM" id="Phobius"/>
    </source>
</evidence>
<evidence type="ECO:0000259" key="9">
    <source>
        <dbReference type="Pfam" id="PF13231"/>
    </source>
</evidence>
<dbReference type="InterPro" id="IPR050297">
    <property type="entry name" value="LipidA_mod_glycosyltrf_83"/>
</dbReference>
<reference evidence="10 11" key="1">
    <citation type="submission" date="2016-10" db="EMBL/GenBank/DDBJ databases">
        <authorList>
            <person name="de Groot N.N."/>
        </authorList>
    </citation>
    <scope>NUCLEOTIDE SEQUENCE [LARGE SCALE GENOMIC DNA]</scope>
    <source>
        <strain evidence="10 11">APO</strain>
    </source>
</reference>
<comment type="subcellular location">
    <subcellularLocation>
        <location evidence="1">Cell membrane</location>
        <topology evidence="1">Multi-pass membrane protein</topology>
    </subcellularLocation>
</comment>
<name>A0A1H3MK88_9FIRM</name>
<evidence type="ECO:0000256" key="7">
    <source>
        <dbReference type="ARBA" id="ARBA00023136"/>
    </source>
</evidence>
<sequence length="512" mass="58571">MNVKAEYFEQIKGWVSKWPLHPLIQGGCGLFALLIIMLGVFQRGPEVLKYPATFLLIYSLLLAGLWIGVSAIIERFTWLQKPFVFPAAVTGLAFVPRYLWIRLVETTPMWDFARYYHYAISIVNGNPEAIADIRGVFPHLTGYPLILSYVFRFFGTEVAIARWFNLICTLLTILLVYQLGKVMFSPKAGRIAAIMVALWPGQIFYISVLAAEHLFTMQLLFVLLLFCYMVKGEPSGKSFGWAIATGVMLTMAHIVRPVASLLFPAFFLYLLIAPASKGSVLTNETEGRPGCCDRKVLFRRASLLVVIVFIFWGTLQGLNRIYEPQVQVPLGKTGAGFNLYVGTNKDFQGMWNAEDWEIIEEFQYDFDRIHQEAWDRGMERIQEDYTEFLLLAEQKFSIQWAVSEYGLYWGLLGTDRVTAVSLWAEEYRQELQIASQVFYLSLFWLILLNARKEIKKFQATPADLIGILFFGFIAMHTLIEVQSRYHHSLIPLFILLAVGPLKIEKIPSLKQK</sequence>
<accession>A0A1H3MK88</accession>
<dbReference type="Pfam" id="PF13231">
    <property type="entry name" value="PMT_2"/>
    <property type="match status" value="1"/>
</dbReference>
<dbReference type="AlphaFoldDB" id="A0A1H3MK88"/>
<feature type="transmembrane region" description="Helical" evidence="8">
    <location>
        <begin position="301"/>
        <end position="322"/>
    </location>
</feature>
<dbReference type="OrthoDB" id="2445770at2"/>
<feature type="transmembrane region" description="Helical" evidence="8">
    <location>
        <begin position="261"/>
        <end position="280"/>
    </location>
</feature>
<feature type="transmembrane region" description="Helical" evidence="8">
    <location>
        <begin position="462"/>
        <end position="479"/>
    </location>
</feature>
<feature type="transmembrane region" description="Helical" evidence="8">
    <location>
        <begin position="214"/>
        <end position="231"/>
    </location>
</feature>
<keyword evidence="6 8" id="KW-1133">Transmembrane helix</keyword>
<evidence type="ECO:0000256" key="1">
    <source>
        <dbReference type="ARBA" id="ARBA00004651"/>
    </source>
</evidence>
<evidence type="ECO:0000256" key="3">
    <source>
        <dbReference type="ARBA" id="ARBA00022676"/>
    </source>
</evidence>
<dbReference type="EMBL" id="FNPV01000004">
    <property type="protein sequence ID" value="SDY77006.1"/>
    <property type="molecule type" value="Genomic_DNA"/>
</dbReference>
<organism evidence="10 11">
    <name type="scientific">Tindallia californiensis</name>
    <dbReference type="NCBI Taxonomy" id="159292"/>
    <lineage>
        <taxon>Bacteria</taxon>
        <taxon>Bacillati</taxon>
        <taxon>Bacillota</taxon>
        <taxon>Clostridia</taxon>
        <taxon>Peptostreptococcales</taxon>
        <taxon>Tindalliaceae</taxon>
        <taxon>Tindallia</taxon>
    </lineage>
</organism>
<dbReference type="GO" id="GO:0005886">
    <property type="term" value="C:plasma membrane"/>
    <property type="evidence" value="ECO:0007669"/>
    <property type="project" value="UniProtKB-SubCell"/>
</dbReference>
<feature type="transmembrane region" description="Helical" evidence="8">
    <location>
        <begin position="431"/>
        <end position="450"/>
    </location>
</feature>
<dbReference type="PANTHER" id="PTHR33908">
    <property type="entry name" value="MANNOSYLTRANSFERASE YKCB-RELATED"/>
    <property type="match status" value="1"/>
</dbReference>
<dbReference type="Proteomes" id="UP000199230">
    <property type="component" value="Unassembled WGS sequence"/>
</dbReference>
<feature type="transmembrane region" description="Helical" evidence="8">
    <location>
        <begin position="238"/>
        <end position="255"/>
    </location>
</feature>
<dbReference type="PANTHER" id="PTHR33908:SF11">
    <property type="entry name" value="MEMBRANE PROTEIN"/>
    <property type="match status" value="1"/>
</dbReference>
<keyword evidence="3 10" id="KW-0328">Glycosyltransferase</keyword>
<keyword evidence="5 8" id="KW-0812">Transmembrane</keyword>
<feature type="transmembrane region" description="Helical" evidence="8">
    <location>
        <begin position="160"/>
        <end position="179"/>
    </location>
</feature>
<evidence type="ECO:0000256" key="4">
    <source>
        <dbReference type="ARBA" id="ARBA00022679"/>
    </source>
</evidence>
<proteinExistence type="predicted"/>
<keyword evidence="2" id="KW-1003">Cell membrane</keyword>
<keyword evidence="7 8" id="KW-0472">Membrane</keyword>
<dbReference type="GO" id="GO:0016763">
    <property type="term" value="F:pentosyltransferase activity"/>
    <property type="evidence" value="ECO:0007669"/>
    <property type="project" value="TreeGrafter"/>
</dbReference>
<evidence type="ECO:0000256" key="5">
    <source>
        <dbReference type="ARBA" id="ARBA00022692"/>
    </source>
</evidence>
<evidence type="ECO:0000256" key="2">
    <source>
        <dbReference type="ARBA" id="ARBA00022475"/>
    </source>
</evidence>
<dbReference type="InterPro" id="IPR038731">
    <property type="entry name" value="RgtA/B/C-like"/>
</dbReference>
<keyword evidence="4 10" id="KW-0808">Transferase</keyword>
<feature type="domain" description="Glycosyltransferase RgtA/B/C/D-like" evidence="9">
    <location>
        <begin position="143"/>
        <end position="277"/>
    </location>
</feature>
<dbReference type="STRING" id="159292.SAMN05192546_104171"/>
<dbReference type="GO" id="GO:0009103">
    <property type="term" value="P:lipopolysaccharide biosynthetic process"/>
    <property type="evidence" value="ECO:0007669"/>
    <property type="project" value="UniProtKB-ARBA"/>
</dbReference>
<evidence type="ECO:0000256" key="6">
    <source>
        <dbReference type="ARBA" id="ARBA00022989"/>
    </source>
</evidence>
<keyword evidence="11" id="KW-1185">Reference proteome</keyword>
<feature type="transmembrane region" description="Helical" evidence="8">
    <location>
        <begin position="53"/>
        <end position="73"/>
    </location>
</feature>
<evidence type="ECO:0000313" key="10">
    <source>
        <dbReference type="EMBL" id="SDY77006.1"/>
    </source>
</evidence>
<gene>
    <name evidence="10" type="ORF">SAMN05192546_104171</name>
</gene>
<evidence type="ECO:0000313" key="11">
    <source>
        <dbReference type="Proteomes" id="UP000199230"/>
    </source>
</evidence>
<dbReference type="RefSeq" id="WP_093312697.1">
    <property type="nucleotide sequence ID" value="NZ_FNPV01000004.1"/>
</dbReference>
<feature type="transmembrane region" description="Helical" evidence="8">
    <location>
        <begin position="20"/>
        <end position="41"/>
    </location>
</feature>
<feature type="transmembrane region" description="Helical" evidence="8">
    <location>
        <begin position="79"/>
        <end position="100"/>
    </location>
</feature>